<feature type="transmembrane region" description="Helical" evidence="5">
    <location>
        <begin position="311"/>
        <end position="332"/>
    </location>
</feature>
<evidence type="ECO:0000256" key="2">
    <source>
        <dbReference type="ARBA" id="ARBA00020786"/>
    </source>
</evidence>
<keyword evidence="5" id="KW-0812">Transmembrane</keyword>
<comment type="similarity">
    <text evidence="1">Belongs to the centrin family.</text>
</comment>
<dbReference type="AlphaFoldDB" id="A0A9N8DUB6"/>
<evidence type="ECO:0000256" key="3">
    <source>
        <dbReference type="ARBA" id="ARBA00022737"/>
    </source>
</evidence>
<organism evidence="8 9">
    <name type="scientific">Seminavis robusta</name>
    <dbReference type="NCBI Taxonomy" id="568900"/>
    <lineage>
        <taxon>Eukaryota</taxon>
        <taxon>Sar</taxon>
        <taxon>Stramenopiles</taxon>
        <taxon>Ochrophyta</taxon>
        <taxon>Bacillariophyta</taxon>
        <taxon>Bacillariophyceae</taxon>
        <taxon>Bacillariophycidae</taxon>
        <taxon>Naviculales</taxon>
        <taxon>Naviculaceae</taxon>
        <taxon>Seminavis</taxon>
    </lineage>
</organism>
<feature type="domain" description="EF-hand" evidence="7">
    <location>
        <begin position="653"/>
        <end position="688"/>
    </location>
</feature>
<keyword evidence="5" id="KW-0472">Membrane</keyword>
<dbReference type="CDD" id="cd00051">
    <property type="entry name" value="EFh"/>
    <property type="match status" value="1"/>
</dbReference>
<evidence type="ECO:0000256" key="4">
    <source>
        <dbReference type="ARBA" id="ARBA00022837"/>
    </source>
</evidence>
<keyword evidence="5" id="KW-1133">Transmembrane helix</keyword>
<feature type="signal peptide" evidence="6">
    <location>
        <begin position="1"/>
        <end position="22"/>
    </location>
</feature>
<feature type="transmembrane region" description="Helical" evidence="5">
    <location>
        <begin position="147"/>
        <end position="167"/>
    </location>
</feature>
<evidence type="ECO:0000313" key="8">
    <source>
        <dbReference type="EMBL" id="CAB9508822.1"/>
    </source>
</evidence>
<feature type="domain" description="EF-hand" evidence="7">
    <location>
        <begin position="540"/>
        <end position="575"/>
    </location>
</feature>
<feature type="chain" id="PRO_5040386127" description="Calmodulin" evidence="6">
    <location>
        <begin position="23"/>
        <end position="698"/>
    </location>
</feature>
<feature type="domain" description="EF-hand" evidence="7">
    <location>
        <begin position="622"/>
        <end position="652"/>
    </location>
</feature>
<protein>
    <recommendedName>
        <fullName evidence="2">Calmodulin</fullName>
    </recommendedName>
</protein>
<dbReference type="PROSITE" id="PS00018">
    <property type="entry name" value="EF_HAND_1"/>
    <property type="match status" value="4"/>
</dbReference>
<accession>A0A9N8DUB6</accession>
<reference evidence="8" key="1">
    <citation type="submission" date="2020-06" db="EMBL/GenBank/DDBJ databases">
        <authorList>
            <consortium name="Plant Systems Biology data submission"/>
        </authorList>
    </citation>
    <scope>NUCLEOTIDE SEQUENCE</scope>
    <source>
        <strain evidence="8">D6</strain>
    </source>
</reference>
<dbReference type="Pfam" id="PF13499">
    <property type="entry name" value="EF-hand_7"/>
    <property type="match status" value="2"/>
</dbReference>
<dbReference type="InterPro" id="IPR002048">
    <property type="entry name" value="EF_hand_dom"/>
</dbReference>
<evidence type="ECO:0000256" key="5">
    <source>
        <dbReference type="SAM" id="Phobius"/>
    </source>
</evidence>
<feature type="transmembrane region" description="Helical" evidence="5">
    <location>
        <begin position="101"/>
        <end position="127"/>
    </location>
</feature>
<dbReference type="GO" id="GO:0016460">
    <property type="term" value="C:myosin II complex"/>
    <property type="evidence" value="ECO:0007669"/>
    <property type="project" value="TreeGrafter"/>
</dbReference>
<keyword evidence="4" id="KW-0106">Calcium</keyword>
<dbReference type="Proteomes" id="UP001153069">
    <property type="component" value="Unassembled WGS sequence"/>
</dbReference>
<dbReference type="EMBL" id="CAICTM010000361">
    <property type="protein sequence ID" value="CAB9508822.1"/>
    <property type="molecule type" value="Genomic_DNA"/>
</dbReference>
<dbReference type="GO" id="GO:0005509">
    <property type="term" value="F:calcium ion binding"/>
    <property type="evidence" value="ECO:0007669"/>
    <property type="project" value="InterPro"/>
</dbReference>
<evidence type="ECO:0000313" key="9">
    <source>
        <dbReference type="Proteomes" id="UP001153069"/>
    </source>
</evidence>
<feature type="transmembrane region" description="Helical" evidence="5">
    <location>
        <begin position="285"/>
        <end position="305"/>
    </location>
</feature>
<dbReference type="InterPro" id="IPR018247">
    <property type="entry name" value="EF_Hand_1_Ca_BS"/>
</dbReference>
<gene>
    <name evidence="8" type="ORF">SEMRO_362_G126730.1</name>
</gene>
<name>A0A9N8DUB6_9STRA</name>
<feature type="domain" description="EF-hand" evidence="7">
    <location>
        <begin position="576"/>
        <end position="611"/>
    </location>
</feature>
<feature type="transmembrane region" description="Helical" evidence="5">
    <location>
        <begin position="447"/>
        <end position="465"/>
    </location>
</feature>
<dbReference type="SUPFAM" id="SSF47473">
    <property type="entry name" value="EF-hand"/>
    <property type="match status" value="1"/>
</dbReference>
<dbReference type="InterPro" id="IPR011992">
    <property type="entry name" value="EF-hand-dom_pair"/>
</dbReference>
<dbReference type="InterPro" id="IPR050230">
    <property type="entry name" value="CALM/Myosin/TropC-like"/>
</dbReference>
<keyword evidence="9" id="KW-1185">Reference proteome</keyword>
<evidence type="ECO:0000256" key="1">
    <source>
        <dbReference type="ARBA" id="ARBA00005253"/>
    </source>
</evidence>
<feature type="transmembrane region" description="Helical" evidence="5">
    <location>
        <begin position="413"/>
        <end position="435"/>
    </location>
</feature>
<dbReference type="PROSITE" id="PS50222">
    <property type="entry name" value="EF_HAND_2"/>
    <property type="match status" value="4"/>
</dbReference>
<comment type="caution">
    <text evidence="8">The sequence shown here is derived from an EMBL/GenBank/DDBJ whole genome shotgun (WGS) entry which is preliminary data.</text>
</comment>
<evidence type="ECO:0000256" key="6">
    <source>
        <dbReference type="SAM" id="SignalP"/>
    </source>
</evidence>
<proteinExistence type="inferred from homology"/>
<evidence type="ECO:0000259" key="7">
    <source>
        <dbReference type="PROSITE" id="PS50222"/>
    </source>
</evidence>
<dbReference type="PANTHER" id="PTHR23048:SF0">
    <property type="entry name" value="CALMODULIN LIKE 3"/>
    <property type="match status" value="1"/>
</dbReference>
<keyword evidence="6" id="KW-0732">Signal</keyword>
<dbReference type="FunFam" id="1.10.238.10:FF:000178">
    <property type="entry name" value="Calmodulin-2 A"/>
    <property type="match status" value="1"/>
</dbReference>
<dbReference type="PANTHER" id="PTHR23048">
    <property type="entry name" value="MYOSIN LIGHT CHAIN 1, 3"/>
    <property type="match status" value="1"/>
</dbReference>
<dbReference type="Gene3D" id="1.10.238.10">
    <property type="entry name" value="EF-hand"/>
    <property type="match status" value="2"/>
</dbReference>
<dbReference type="OrthoDB" id="6081786at2759"/>
<sequence>MSKLNIHWKTLALGAFLHYIFAAAINGGNEPSQPRMLAHAVEEPLSGDAASSEGHEGEVVIRDTTVTVIVLFLIALTICFEEIKESIEEAADREMMPVIEGLFGELTVLGFLSVCTFCVTKLGWFTLLSEKLFGDDEEEELLETFELVHYMLFFIMVFFGINVLVLVKDAEHMKRTWWIYNRACRDDAYMAEMNAILASHSKSEEKTTFLRYLGREMTPFRESKRKLRSELQLFRGLRHEFVVERSLDPPFLPHEQNLVPDEFDFGRYLCVCMYHELGHIVHLQIHTWVILGVITAIFWMIALVVEDQLEWFSWIWVGTGWLVFLFGAFFDYHMVEILEAMAANFQPIKSTRQSERGPLIMGGSKELPDWTRIDLDDYTQNSRGLLARLFLRGNSKITRQDALYWMERKGPRCYMIVFQVQMVFTATYVSMLVLIMFPFRMKMGTPIVERVLFLVLSLLPMYLLLSKYQTAVSNYVMACSIGVHRRPGVISQVIRDDKVSHIIQAMVTMHRLQNTVSFKEEDPDHAHTGKQSSGEYFSSVDLEACGKTFDAIDVSKSGTIETSDFGAVLKGLGVAATEESLKAMTAVLDEDGDGSISREEFMNFYRDHIMIQLDDHGIHHLAETMFRQIDADGSGEISMSEFKQVLDSFNVGFTVDEIGELINELDEDDNGTIGEEEFVKLLEKHRLLFEKIPLPKLE</sequence>
<dbReference type="SMART" id="SM00054">
    <property type="entry name" value="EFh"/>
    <property type="match status" value="4"/>
</dbReference>
<keyword evidence="3" id="KW-0677">Repeat</keyword>